<dbReference type="Proteomes" id="UP000887540">
    <property type="component" value="Unplaced"/>
</dbReference>
<protein>
    <submittedName>
        <fullName evidence="4">Secreted protein</fullName>
    </submittedName>
</protein>
<name>A0A914BVC6_9BILA</name>
<keyword evidence="2" id="KW-0732">Signal</keyword>
<feature type="signal peptide" evidence="2">
    <location>
        <begin position="1"/>
        <end position="21"/>
    </location>
</feature>
<dbReference type="AlphaFoldDB" id="A0A914BVC6"/>
<keyword evidence="3" id="KW-1185">Reference proteome</keyword>
<evidence type="ECO:0000313" key="4">
    <source>
        <dbReference type="WBParaSite" id="ACRNAN_Path_108.g395.t1"/>
    </source>
</evidence>
<accession>A0A914BVC6</accession>
<evidence type="ECO:0000313" key="3">
    <source>
        <dbReference type="Proteomes" id="UP000887540"/>
    </source>
</evidence>
<feature type="compositionally biased region" description="Polar residues" evidence="1">
    <location>
        <begin position="74"/>
        <end position="87"/>
    </location>
</feature>
<proteinExistence type="predicted"/>
<dbReference type="WBParaSite" id="ACRNAN_Path_108.g395.t1">
    <property type="protein sequence ID" value="ACRNAN_Path_108.g395.t1"/>
    <property type="gene ID" value="ACRNAN_Path_108.g395"/>
</dbReference>
<feature type="chain" id="PRO_5038054163" evidence="2">
    <location>
        <begin position="22"/>
        <end position="103"/>
    </location>
</feature>
<evidence type="ECO:0000256" key="1">
    <source>
        <dbReference type="SAM" id="MobiDB-lite"/>
    </source>
</evidence>
<feature type="region of interest" description="Disordered" evidence="1">
    <location>
        <begin position="74"/>
        <end position="103"/>
    </location>
</feature>
<organism evidence="3 4">
    <name type="scientific">Acrobeloides nanus</name>
    <dbReference type="NCBI Taxonomy" id="290746"/>
    <lineage>
        <taxon>Eukaryota</taxon>
        <taxon>Metazoa</taxon>
        <taxon>Ecdysozoa</taxon>
        <taxon>Nematoda</taxon>
        <taxon>Chromadorea</taxon>
        <taxon>Rhabditida</taxon>
        <taxon>Tylenchina</taxon>
        <taxon>Cephalobomorpha</taxon>
        <taxon>Cephaloboidea</taxon>
        <taxon>Cephalobidae</taxon>
        <taxon>Acrobeloides</taxon>
    </lineage>
</organism>
<reference evidence="4" key="1">
    <citation type="submission" date="2022-11" db="UniProtKB">
        <authorList>
            <consortium name="WormBaseParasite"/>
        </authorList>
    </citation>
    <scope>IDENTIFICATION</scope>
</reference>
<evidence type="ECO:0000256" key="2">
    <source>
        <dbReference type="SAM" id="SignalP"/>
    </source>
</evidence>
<sequence length="103" mass="11692">MHCKSFFFILFVIYLLNESLCQSYGCCDNGVLVNQIEKRFPFYNRLFLKTNSFIPGTILQPNYGFNPNLPTSYSDPFAPSGSSNNMPKNPFDENETTSSPSNL</sequence>